<reference evidence="15" key="1">
    <citation type="journal article" date="2020" name="mSystems">
        <title>Genome- and Community-Level Interaction Insights into Carbon Utilization and Element Cycling Functions of Hydrothermarchaeota in Hydrothermal Sediment.</title>
        <authorList>
            <person name="Zhou Z."/>
            <person name="Liu Y."/>
            <person name="Xu W."/>
            <person name="Pan J."/>
            <person name="Luo Z.H."/>
            <person name="Li M."/>
        </authorList>
    </citation>
    <scope>NUCLEOTIDE SEQUENCE [LARGE SCALE GENOMIC DNA]</scope>
    <source>
        <strain evidence="15">SpSt-289</strain>
    </source>
</reference>
<gene>
    <name evidence="15" type="ORF">ENQ20_20465</name>
</gene>
<evidence type="ECO:0000259" key="13">
    <source>
        <dbReference type="Pfam" id="PF08532"/>
    </source>
</evidence>
<proteinExistence type="inferred from homology"/>
<dbReference type="InterPro" id="IPR013780">
    <property type="entry name" value="Glyco_hydro_b"/>
</dbReference>
<evidence type="ECO:0000259" key="12">
    <source>
        <dbReference type="Pfam" id="PF02449"/>
    </source>
</evidence>
<comment type="similarity">
    <text evidence="2 8">Belongs to the glycosyl hydrolase 42 family.</text>
</comment>
<dbReference type="SUPFAM" id="SSF52317">
    <property type="entry name" value="Class I glutamine amidotransferase-like"/>
    <property type="match status" value="1"/>
</dbReference>
<evidence type="ECO:0000256" key="6">
    <source>
        <dbReference type="ARBA" id="ARBA00022833"/>
    </source>
</evidence>
<feature type="binding site" evidence="10">
    <location>
        <position position="322"/>
    </location>
    <ligand>
        <name>substrate</name>
    </ligand>
</feature>
<dbReference type="PANTHER" id="PTHR36447:SF2">
    <property type="entry name" value="BETA-GALACTOSIDASE YESZ"/>
    <property type="match status" value="1"/>
</dbReference>
<dbReference type="EMBL" id="DSMG01000207">
    <property type="protein sequence ID" value="HDX33831.1"/>
    <property type="molecule type" value="Genomic_DNA"/>
</dbReference>
<dbReference type="Gene3D" id="3.40.50.880">
    <property type="match status" value="1"/>
</dbReference>
<feature type="binding site" evidence="11">
    <location>
        <position position="159"/>
    </location>
    <ligand>
        <name>Zn(2+)</name>
        <dbReference type="ChEBI" id="CHEBI:29105"/>
    </ligand>
</feature>
<dbReference type="GO" id="GO:0046872">
    <property type="term" value="F:metal ion binding"/>
    <property type="evidence" value="ECO:0007669"/>
    <property type="project" value="UniProtKB-KW"/>
</dbReference>
<evidence type="ECO:0000256" key="7">
    <source>
        <dbReference type="ARBA" id="ARBA00023295"/>
    </source>
</evidence>
<dbReference type="SUPFAM" id="SSF51445">
    <property type="entry name" value="(Trans)glycosidases"/>
    <property type="match status" value="1"/>
</dbReference>
<keyword evidence="7 8" id="KW-0326">Glycosidase</keyword>
<feature type="domain" description="Beta-galactosidase trimerisation" evidence="13">
    <location>
        <begin position="403"/>
        <end position="612"/>
    </location>
</feature>
<feature type="active site" description="Nucleophile" evidence="9">
    <location>
        <position position="314"/>
    </location>
</feature>
<evidence type="ECO:0000256" key="9">
    <source>
        <dbReference type="PIRSR" id="PIRSR001084-1"/>
    </source>
</evidence>
<feature type="binding site" evidence="10">
    <location>
        <position position="113"/>
    </location>
    <ligand>
        <name>substrate</name>
    </ligand>
</feature>
<feature type="domain" description="Glycoside hydrolase family 42 N-terminal" evidence="12">
    <location>
        <begin position="16"/>
        <end position="391"/>
    </location>
</feature>
<feature type="binding site" evidence="11">
    <location>
        <position position="162"/>
    </location>
    <ligand>
        <name>Zn(2+)</name>
        <dbReference type="ChEBI" id="CHEBI:29105"/>
    </ligand>
</feature>
<feature type="binding site" evidence="10">
    <location>
        <position position="151"/>
    </location>
    <ligand>
        <name>substrate</name>
    </ligand>
</feature>
<comment type="catalytic activity">
    <reaction evidence="1 8">
        <text>Hydrolysis of terminal non-reducing beta-D-galactose residues in beta-D-galactosides.</text>
        <dbReference type="EC" id="3.2.1.23"/>
    </reaction>
</comment>
<dbReference type="GO" id="GO:0006012">
    <property type="term" value="P:galactose metabolic process"/>
    <property type="evidence" value="ECO:0007669"/>
    <property type="project" value="InterPro"/>
</dbReference>
<organism evidence="15">
    <name type="scientific">Caldilinea aerophila</name>
    <dbReference type="NCBI Taxonomy" id="133453"/>
    <lineage>
        <taxon>Bacteria</taxon>
        <taxon>Bacillati</taxon>
        <taxon>Chloroflexota</taxon>
        <taxon>Caldilineae</taxon>
        <taxon>Caldilineales</taxon>
        <taxon>Caldilineaceae</taxon>
        <taxon>Caldilinea</taxon>
    </lineage>
</organism>
<dbReference type="Gene3D" id="3.20.20.80">
    <property type="entry name" value="Glycosidases"/>
    <property type="match status" value="1"/>
</dbReference>
<dbReference type="InterPro" id="IPR013738">
    <property type="entry name" value="Beta_galactosidase_Trimer"/>
</dbReference>
<dbReference type="Gene3D" id="2.60.40.1180">
    <property type="entry name" value="Golgi alpha-mannosidase II"/>
    <property type="match status" value="1"/>
</dbReference>
<dbReference type="InterPro" id="IPR003476">
    <property type="entry name" value="Glyco_hydro_42"/>
</dbReference>
<dbReference type="Pfam" id="PF08532">
    <property type="entry name" value="Glyco_hydro_42M"/>
    <property type="match status" value="1"/>
</dbReference>
<evidence type="ECO:0000313" key="15">
    <source>
        <dbReference type="EMBL" id="HDX33831.1"/>
    </source>
</evidence>
<evidence type="ECO:0000256" key="1">
    <source>
        <dbReference type="ARBA" id="ARBA00001412"/>
    </source>
</evidence>
<dbReference type="Pfam" id="PF02449">
    <property type="entry name" value="Glyco_hydro_42"/>
    <property type="match status" value="1"/>
</dbReference>
<keyword evidence="5 8" id="KW-0378">Hydrolase</keyword>
<name>A0A7C1FXF8_9CHLR</name>
<dbReference type="InterPro" id="IPR013529">
    <property type="entry name" value="Glyco_hydro_42_N"/>
</dbReference>
<evidence type="ECO:0000256" key="5">
    <source>
        <dbReference type="ARBA" id="ARBA00022801"/>
    </source>
</evidence>
<feature type="binding site" evidence="11">
    <location>
        <position position="117"/>
    </location>
    <ligand>
        <name>Zn(2+)</name>
        <dbReference type="ChEBI" id="CHEBI:29105"/>
    </ligand>
</feature>
<comment type="caution">
    <text evidence="15">The sequence shown here is derived from an EMBL/GenBank/DDBJ whole genome shotgun (WGS) entry which is preliminary data.</text>
</comment>
<evidence type="ECO:0000256" key="11">
    <source>
        <dbReference type="PIRSR" id="PIRSR001084-3"/>
    </source>
</evidence>
<sequence length="697" mass="79588">MQKLLRRANMFRFGVDYYPEHWPEERWAVDAHLMQEAGFNTVRLAEFAWSRMEPDPGRFDFDWLDRAIAILQEHGIQVILGTPTASPPPWVMAMHPDAHRVLPSGLRVAYGNRRNYCPTHAGYRERGRIITQAMAEHYAHHPAVIGWQIDNEFGDRCYCEQCRAAFHAWLQRKYHSLDALNEAWGTVFWSHVYTEWSQIPVPLETAAPFGDGSHNPGLALDYYRFMSDQYVAFQREQIEILRRWCPHHFITHNMMGAGYDRLNYFDLAADLDFVSWDNYRRMQWTFHPEVRPSEAALSHAVMRGLKQKNFWVMEQQAGAGGWQIVSVAPRPGELRLWAYQSIAHGADAIIFFRWRTARFGTEQYWHGLLEHDGRPGRRYAEIKQMGAEIARVGADLAGSEVRADVAILLDYDSRFAFQIQANNPAFQYTSHLHDIYQAFHRWNVVVDIVSGNDDFSRYKLLIVPALYVLPEETARRIERFVRNGGVLMVTPRTGVKDVTNTVVNMPLPGLLAGVCGVEVEEYDSLPEGVSQPLTFVTEGFQNGPAPHARIWCDVLRVHGAQPIALYTQDYYAGKPAITENVYGAGRAVYVGTFGDGELYNALIEGLLKRAHIQVEMSTPPGVEWRVRWQGERPIHFVLNHTSQKQQVNLKCRMQDLLTGNALESGTVELPPYQVLILAAQSTEDEASVEKPASVYEG</sequence>
<evidence type="ECO:0000256" key="3">
    <source>
        <dbReference type="ARBA" id="ARBA00012756"/>
    </source>
</evidence>
<feature type="binding site" evidence="11">
    <location>
        <position position="157"/>
    </location>
    <ligand>
        <name>Zn(2+)</name>
        <dbReference type="ChEBI" id="CHEBI:29105"/>
    </ligand>
</feature>
<evidence type="ECO:0000256" key="8">
    <source>
        <dbReference type="PIRNR" id="PIRNR001084"/>
    </source>
</evidence>
<dbReference type="Pfam" id="PF08533">
    <property type="entry name" value="Glyco_hydro_42C"/>
    <property type="match status" value="1"/>
</dbReference>
<feature type="domain" description="Beta-galactosidase C-terminal" evidence="14">
    <location>
        <begin position="635"/>
        <end position="677"/>
    </location>
</feature>
<keyword evidence="4 11" id="KW-0479">Metal-binding</keyword>
<dbReference type="PIRSF" id="PIRSF001084">
    <property type="entry name" value="B-galactosidase"/>
    <property type="match status" value="1"/>
</dbReference>
<keyword evidence="6 11" id="KW-0862">Zinc</keyword>
<evidence type="ECO:0000256" key="2">
    <source>
        <dbReference type="ARBA" id="ARBA00005940"/>
    </source>
</evidence>
<dbReference type="InterPro" id="IPR017853">
    <property type="entry name" value="GH"/>
</dbReference>
<dbReference type="GO" id="GO:0009341">
    <property type="term" value="C:beta-galactosidase complex"/>
    <property type="evidence" value="ECO:0007669"/>
    <property type="project" value="InterPro"/>
</dbReference>
<dbReference type="InterPro" id="IPR013739">
    <property type="entry name" value="Beta_galactosidase_C"/>
</dbReference>
<dbReference type="EC" id="3.2.1.23" evidence="3 8"/>
<dbReference type="InterPro" id="IPR029062">
    <property type="entry name" value="Class_I_gatase-like"/>
</dbReference>
<evidence type="ECO:0000259" key="14">
    <source>
        <dbReference type="Pfam" id="PF08533"/>
    </source>
</evidence>
<dbReference type="PANTHER" id="PTHR36447">
    <property type="entry name" value="BETA-GALACTOSIDASE GANA"/>
    <property type="match status" value="1"/>
</dbReference>
<accession>A0A7C1FXF8</accession>
<dbReference type="CDD" id="cd03143">
    <property type="entry name" value="A4_beta-galactosidase_middle_domain"/>
    <property type="match status" value="1"/>
</dbReference>
<dbReference type="GO" id="GO:0004565">
    <property type="term" value="F:beta-galactosidase activity"/>
    <property type="evidence" value="ECO:0007669"/>
    <property type="project" value="UniProtKB-EC"/>
</dbReference>
<protein>
    <recommendedName>
        <fullName evidence="3 8">Beta-galactosidase</fullName>
        <shortName evidence="8">Beta-gal</shortName>
        <ecNumber evidence="3 8">3.2.1.23</ecNumber>
    </recommendedName>
</protein>
<feature type="active site" description="Proton donor" evidence="9">
    <location>
        <position position="152"/>
    </location>
</feature>
<dbReference type="AlphaFoldDB" id="A0A7C1FXF8"/>
<evidence type="ECO:0000256" key="4">
    <source>
        <dbReference type="ARBA" id="ARBA00022723"/>
    </source>
</evidence>
<evidence type="ECO:0000256" key="10">
    <source>
        <dbReference type="PIRSR" id="PIRSR001084-2"/>
    </source>
</evidence>